<comment type="similarity">
    <text evidence="1">Belongs to the SDA1 family.</text>
</comment>
<dbReference type="GO" id="GO:0000055">
    <property type="term" value="P:ribosomal large subunit export from nucleus"/>
    <property type="evidence" value="ECO:0007669"/>
    <property type="project" value="UniProtKB-UniRule"/>
</dbReference>
<dbReference type="InterPro" id="IPR027312">
    <property type="entry name" value="Sda1"/>
</dbReference>
<organism evidence="4 5">
    <name type="scientific">Coccomyxa viridis</name>
    <dbReference type="NCBI Taxonomy" id="1274662"/>
    <lineage>
        <taxon>Eukaryota</taxon>
        <taxon>Viridiplantae</taxon>
        <taxon>Chlorophyta</taxon>
        <taxon>core chlorophytes</taxon>
        <taxon>Trebouxiophyceae</taxon>
        <taxon>Trebouxiophyceae incertae sedis</taxon>
        <taxon>Coccomyxaceae</taxon>
        <taxon>Coccomyxa</taxon>
    </lineage>
</organism>
<feature type="compositionally biased region" description="Basic and acidic residues" evidence="2">
    <location>
        <begin position="603"/>
        <end position="615"/>
    </location>
</feature>
<keyword evidence="1" id="KW-0653">Protein transport</keyword>
<dbReference type="GO" id="GO:0005730">
    <property type="term" value="C:nucleolus"/>
    <property type="evidence" value="ECO:0007669"/>
    <property type="project" value="UniProtKB-SubCell"/>
</dbReference>
<feature type="compositionally biased region" description="Low complexity" evidence="2">
    <location>
        <begin position="554"/>
        <end position="566"/>
    </location>
</feature>
<dbReference type="Pfam" id="PF08158">
    <property type="entry name" value="SDA1_HEAT"/>
    <property type="match status" value="1"/>
</dbReference>
<dbReference type="EMBL" id="CAUYUE010000005">
    <property type="protein sequence ID" value="CAK0779219.1"/>
    <property type="molecule type" value="Genomic_DNA"/>
</dbReference>
<dbReference type="InterPro" id="IPR016024">
    <property type="entry name" value="ARM-type_fold"/>
</dbReference>
<dbReference type="AlphaFoldDB" id="A0AAV1I2A0"/>
<feature type="compositionally biased region" description="Acidic residues" evidence="2">
    <location>
        <begin position="489"/>
        <end position="520"/>
    </location>
</feature>
<feature type="compositionally biased region" description="Acidic residues" evidence="2">
    <location>
        <begin position="567"/>
        <end position="577"/>
    </location>
</feature>
<comment type="caution">
    <text evidence="4">The sequence shown here is derived from an EMBL/GenBank/DDBJ whole genome shotgun (WGS) entry which is preliminary data.</text>
</comment>
<dbReference type="SUPFAM" id="SSF48371">
    <property type="entry name" value="ARM repeat"/>
    <property type="match status" value="1"/>
</dbReference>
<feature type="domain" description="SDA1 N-terminal" evidence="3">
    <location>
        <begin position="53"/>
        <end position="422"/>
    </location>
</feature>
<reference evidence="4 5" key="1">
    <citation type="submission" date="2023-10" db="EMBL/GenBank/DDBJ databases">
        <authorList>
            <person name="Maclean D."/>
            <person name="Macfadyen A."/>
        </authorList>
    </citation>
    <scope>NUCLEOTIDE SEQUENCE [LARGE SCALE GENOMIC DNA]</scope>
</reference>
<comment type="function">
    <text evidence="1">Required for 60S pre-ribosomal subunits export to the cytoplasm.</text>
</comment>
<keyword evidence="1" id="KW-0539">Nucleus</keyword>
<evidence type="ECO:0000256" key="1">
    <source>
        <dbReference type="RuleBase" id="RU365057"/>
    </source>
</evidence>
<protein>
    <recommendedName>
        <fullName evidence="1">Protein SDA1</fullName>
    </recommendedName>
</protein>
<dbReference type="GO" id="GO:0015031">
    <property type="term" value="P:protein transport"/>
    <property type="evidence" value="ECO:0007669"/>
    <property type="project" value="UniProtKB-KW"/>
</dbReference>
<dbReference type="PANTHER" id="PTHR12730">
    <property type="entry name" value="HSDA/SDA1-RELATED"/>
    <property type="match status" value="1"/>
</dbReference>
<evidence type="ECO:0000256" key="2">
    <source>
        <dbReference type="SAM" id="MobiDB-lite"/>
    </source>
</evidence>
<feature type="compositionally biased region" description="Basic and acidic residues" evidence="2">
    <location>
        <begin position="753"/>
        <end position="768"/>
    </location>
</feature>
<keyword evidence="1" id="KW-0690">Ribosome biogenesis</keyword>
<evidence type="ECO:0000259" key="3">
    <source>
        <dbReference type="Pfam" id="PF08158"/>
    </source>
</evidence>
<dbReference type="Proteomes" id="UP001314263">
    <property type="component" value="Unassembled WGS sequence"/>
</dbReference>
<accession>A0AAV1I2A0</accession>
<keyword evidence="1" id="KW-0813">Transport</keyword>
<keyword evidence="5" id="KW-1185">Reference proteome</keyword>
<dbReference type="PANTHER" id="PTHR12730:SF0">
    <property type="entry name" value="PROTEIN SDA1 HOMOLOG"/>
    <property type="match status" value="1"/>
</dbReference>
<feature type="compositionally biased region" description="Polar residues" evidence="2">
    <location>
        <begin position="647"/>
        <end position="660"/>
    </location>
</feature>
<feature type="compositionally biased region" description="Basic and acidic residues" evidence="2">
    <location>
        <begin position="538"/>
        <end position="550"/>
    </location>
</feature>
<feature type="compositionally biased region" description="Acidic residues" evidence="2">
    <location>
        <begin position="716"/>
        <end position="726"/>
    </location>
</feature>
<name>A0AAV1I2A0_9CHLO</name>
<evidence type="ECO:0000313" key="5">
    <source>
        <dbReference type="Proteomes" id="UP001314263"/>
    </source>
</evidence>
<dbReference type="InterPro" id="IPR012977">
    <property type="entry name" value="SDA1_N"/>
</dbReference>
<feature type="region of interest" description="Disordered" evidence="2">
    <location>
        <begin position="702"/>
        <end position="826"/>
    </location>
</feature>
<gene>
    <name evidence="4" type="ORF">CVIRNUC_004719</name>
</gene>
<feature type="compositionally biased region" description="Basic and acidic residues" evidence="2">
    <location>
        <begin position="578"/>
        <end position="592"/>
    </location>
</feature>
<evidence type="ECO:0000313" key="4">
    <source>
        <dbReference type="EMBL" id="CAK0779219.1"/>
    </source>
</evidence>
<proteinExistence type="inferred from homology"/>
<sequence length="826" mass="92341">MADLLALQGDIKRDADGYADDFRLQYRHYQAVLSVFALHPAQQHEGILELVHFIAQVSSCFPKETKDFAPELMKLLDTHYAVLDPALRRGLVKALILLRNKGQLATTELHPLFFQLFRCQDKALRQMLFRHIVADIKSANQKQRNERLNRSLQNFLYGCIGNEGEAAAKPALAVLTELWRRHVWRDARTANVIASAAFHESSRIMLAAVKFFLGQDEAADNSDEESDEDTMKAVNPSKAEIYNASKKGTASSKRKKMAKLKRVMAQVKKQDRRKRRDTDQNFAAIQLLQDPQTFAEKLFVRLQRSSGEKMETRMAVITLISRVVGVHRLILLNFYPFLQRYLQPHQRDVTTLLAALIQACHELVPPDAMTAVLRQLVDAFVHDRARPEVMTLGLKTVRELCARMPLIMTTDLLQDLVLYKKFRNKEVASAARGLIGLFRELAPGMLEKRDRGRGADVEAAPLSYGAARVSSRVEGAELLQEALLRGNMSEEDTEGEEADEGEATGDGSDVSEEGISDADGDAAPIQDSDASVQSEDEQQIREGLNERDSACAKSGSESGTEAISSAESEELEEEPDSDRDAAEESHLDDAAVSKRLIVSTDQEGTHGEEAVHLPESRAAARKSRKRKRLEEDPDSMQSLKRQLAEAKQSSVGAADTNNGDSAPAASAPQDFLEYGRILTEEDFERIRKLRHRKMVDAVMKKHGLKSASKRDRLLAEAEEEAEEALTEQDARVVIGETRVDPDALTGRHKFRKDKAERMESVLEGRQDRSYGAAAGRRKQKLGGLSNRQKAKQKNLPQGARAQVMKRRLDASRNKGAGYKGRKSRFR</sequence>
<dbReference type="GO" id="GO:0042273">
    <property type="term" value="P:ribosomal large subunit biogenesis"/>
    <property type="evidence" value="ECO:0007669"/>
    <property type="project" value="UniProtKB-UniRule"/>
</dbReference>
<comment type="subcellular location">
    <subcellularLocation>
        <location evidence="1">Nucleus</location>
        <location evidence="1">Nucleolus</location>
    </subcellularLocation>
</comment>
<feature type="region of interest" description="Disordered" evidence="2">
    <location>
        <begin position="484"/>
        <end position="673"/>
    </location>
</feature>